<dbReference type="InterPro" id="IPR001611">
    <property type="entry name" value="Leu-rich_rpt"/>
</dbReference>
<accession>A0A0D2X2J8</accession>
<dbReference type="Proteomes" id="UP000008743">
    <property type="component" value="Unassembled WGS sequence"/>
</dbReference>
<comment type="subcellular location">
    <subcellularLocation>
        <location evidence="1">Cytoplasm</location>
        <location evidence="1">Cytoskeleton</location>
    </subcellularLocation>
</comment>
<dbReference type="Gene3D" id="3.80.10.10">
    <property type="entry name" value="Ribonuclease Inhibitor"/>
    <property type="match status" value="2"/>
</dbReference>
<reference evidence="5" key="1">
    <citation type="submission" date="2011-02" db="EMBL/GenBank/DDBJ databases">
        <title>The Genome Sequence of Capsaspora owczarzaki ATCC 30864.</title>
        <authorList>
            <person name="Russ C."/>
            <person name="Cuomo C."/>
            <person name="Burger G."/>
            <person name="Gray M.W."/>
            <person name="Holland P.W.H."/>
            <person name="King N."/>
            <person name="Lang F.B.F."/>
            <person name="Roger A.J."/>
            <person name="Ruiz-Trillo I."/>
            <person name="Young S.K."/>
            <person name="Zeng Q."/>
            <person name="Gargeya S."/>
            <person name="Alvarado L."/>
            <person name="Berlin A."/>
            <person name="Chapman S.B."/>
            <person name="Chen Z."/>
            <person name="Freedman E."/>
            <person name="Gellesch M."/>
            <person name="Goldberg J."/>
            <person name="Griggs A."/>
            <person name="Gujja S."/>
            <person name="Heilman E."/>
            <person name="Heiman D."/>
            <person name="Howarth C."/>
            <person name="Mehta T."/>
            <person name="Neiman D."/>
            <person name="Pearson M."/>
            <person name="Roberts A."/>
            <person name="Saif S."/>
            <person name="Shea T."/>
            <person name="Shenoy N."/>
            <person name="Sisk P."/>
            <person name="Stolte C."/>
            <person name="Sykes S."/>
            <person name="White J."/>
            <person name="Yandava C."/>
            <person name="Haas B."/>
            <person name="Nusbaum C."/>
            <person name="Birren B."/>
        </authorList>
    </citation>
    <scope>NUCLEOTIDE SEQUENCE</scope>
    <source>
        <strain evidence="5">ATCC 30864</strain>
    </source>
</reference>
<keyword evidence="5" id="KW-1185">Reference proteome</keyword>
<dbReference type="Pfam" id="PF13516">
    <property type="entry name" value="LRR_6"/>
    <property type="match status" value="6"/>
</dbReference>
<dbReference type="InParanoid" id="A0A0D2X2J8"/>
<sequence length="387" mass="42047">MSNTTLTRLVLENMLAGDAGATAIAEALKVNKSLRKLCLTLNQIGDAGAQAIAKALQVNTTLTNLLLWRNQIGDAGAQAIAEALKVNTTLKELHLDYNQIGDAAAIYHRSSKNGVLTEGMDSLNQNQIGDAGAQAIAEAFKVNTRLAELNLDKNHIGDVGAQAIAEVLKVNTTLLYLNLEYNCIGNVGVRMIDTAPKVNGKRDIHIDRQINPLAFSMLPRLAAAEDLQAVFRLLVSGPELEAAQAPTSLPALPVEIAERMMDEAYYWQGVQHAQRECADEGLNVTVPRSTDGSLIRVKAIQVLRDKVEAPYITDGDIFDVIVRDEQGAVRYECAAQPTVTDSTLGLVTILPASSPIIRQMREGWQVQVRPSKVAFYVVYEALYVGYI</sequence>
<dbReference type="InterPro" id="IPR032675">
    <property type="entry name" value="LRR_dom_sf"/>
</dbReference>
<dbReference type="PhylomeDB" id="A0A0D2X2J8"/>
<evidence type="ECO:0000256" key="2">
    <source>
        <dbReference type="ARBA" id="ARBA00022490"/>
    </source>
</evidence>
<evidence type="ECO:0000256" key="1">
    <source>
        <dbReference type="ARBA" id="ARBA00004245"/>
    </source>
</evidence>
<organism evidence="4 5">
    <name type="scientific">Capsaspora owczarzaki (strain ATCC 30864)</name>
    <dbReference type="NCBI Taxonomy" id="595528"/>
    <lineage>
        <taxon>Eukaryota</taxon>
        <taxon>Filasterea</taxon>
        <taxon>Capsaspora</taxon>
    </lineage>
</organism>
<dbReference type="SUPFAM" id="SSF52047">
    <property type="entry name" value="RNI-like"/>
    <property type="match status" value="1"/>
</dbReference>
<dbReference type="SMART" id="SM00368">
    <property type="entry name" value="LRR_RI"/>
    <property type="match status" value="7"/>
</dbReference>
<dbReference type="GO" id="GO:0005856">
    <property type="term" value="C:cytoskeleton"/>
    <property type="evidence" value="ECO:0007669"/>
    <property type="project" value="UniProtKB-SubCell"/>
</dbReference>
<dbReference type="eggNOG" id="KOG4308">
    <property type="taxonomic scope" value="Eukaryota"/>
</dbReference>
<dbReference type="AlphaFoldDB" id="A0A0D2X2J8"/>
<evidence type="ECO:0000313" key="5">
    <source>
        <dbReference type="Proteomes" id="UP000008743"/>
    </source>
</evidence>
<name>A0A0D2X2J8_CAPO3</name>
<dbReference type="EMBL" id="KE346364">
    <property type="protein sequence ID" value="KJE92684.1"/>
    <property type="molecule type" value="Genomic_DNA"/>
</dbReference>
<keyword evidence="2" id="KW-0963">Cytoplasm</keyword>
<dbReference type="PANTHER" id="PTHR24107">
    <property type="entry name" value="YNEIN REGULATORY COMPLEX SUBUNIT 5"/>
    <property type="match status" value="1"/>
</dbReference>
<dbReference type="PANTHER" id="PTHR24107:SF2">
    <property type="entry name" value="NLR FAMILY CARD DOMAIN CONTAINING 3"/>
    <property type="match status" value="1"/>
</dbReference>
<evidence type="ECO:0000256" key="3">
    <source>
        <dbReference type="ARBA" id="ARBA00023212"/>
    </source>
</evidence>
<protein>
    <recommendedName>
        <fullName evidence="6">NOD3 protein</fullName>
    </recommendedName>
</protein>
<dbReference type="InterPro" id="IPR052410">
    <property type="entry name" value="DRC5"/>
</dbReference>
<keyword evidence="3" id="KW-0206">Cytoskeleton</keyword>
<evidence type="ECO:0000313" key="4">
    <source>
        <dbReference type="EMBL" id="KJE92684.1"/>
    </source>
</evidence>
<gene>
    <name evidence="4" type="ORF">CAOG_009694</name>
</gene>
<evidence type="ECO:0008006" key="6">
    <source>
        <dbReference type="Google" id="ProtNLM"/>
    </source>
</evidence>
<dbReference type="OrthoDB" id="341587at2759"/>
<proteinExistence type="predicted"/>